<evidence type="ECO:0000313" key="10">
    <source>
        <dbReference type="EMBL" id="CAF0950446.1"/>
    </source>
</evidence>
<evidence type="ECO:0000313" key="12">
    <source>
        <dbReference type="Proteomes" id="UP000663829"/>
    </source>
</evidence>
<dbReference type="SUPFAM" id="SSF50978">
    <property type="entry name" value="WD40 repeat-like"/>
    <property type="match status" value="1"/>
</dbReference>
<evidence type="ECO:0000256" key="2">
    <source>
        <dbReference type="ARBA" id="ARBA00022473"/>
    </source>
</evidence>
<organism evidence="10 12">
    <name type="scientific">Didymodactylos carnosus</name>
    <dbReference type="NCBI Taxonomy" id="1234261"/>
    <lineage>
        <taxon>Eukaryota</taxon>
        <taxon>Metazoa</taxon>
        <taxon>Spiralia</taxon>
        <taxon>Gnathifera</taxon>
        <taxon>Rotifera</taxon>
        <taxon>Eurotatoria</taxon>
        <taxon>Bdelloidea</taxon>
        <taxon>Philodinida</taxon>
        <taxon>Philodinidae</taxon>
        <taxon>Didymodactylos</taxon>
    </lineage>
</organism>
<gene>
    <name evidence="10" type="ORF">GPM918_LOCUS11211</name>
    <name evidence="11" type="ORF">SRO942_LOCUS11210</name>
</gene>
<reference evidence="10" key="1">
    <citation type="submission" date="2021-02" db="EMBL/GenBank/DDBJ databases">
        <authorList>
            <person name="Nowell W R."/>
        </authorList>
    </citation>
    <scope>NUCLEOTIDE SEQUENCE</scope>
</reference>
<dbReference type="SMART" id="SM00320">
    <property type="entry name" value="WD40"/>
    <property type="match status" value="8"/>
</dbReference>
<evidence type="ECO:0000256" key="4">
    <source>
        <dbReference type="ARBA" id="ARBA00022737"/>
    </source>
</evidence>
<dbReference type="GO" id="GO:0042073">
    <property type="term" value="P:intraciliary transport"/>
    <property type="evidence" value="ECO:0007669"/>
    <property type="project" value="TreeGrafter"/>
</dbReference>
<name>A0A814D7E1_9BILA</name>
<dbReference type="GO" id="GO:0036064">
    <property type="term" value="C:ciliary basal body"/>
    <property type="evidence" value="ECO:0007669"/>
    <property type="project" value="TreeGrafter"/>
</dbReference>
<dbReference type="SUPFAM" id="SSF48371">
    <property type="entry name" value="ARM repeat"/>
    <property type="match status" value="1"/>
</dbReference>
<dbReference type="PANTHER" id="PTHR15722:SF2">
    <property type="entry name" value="INTRAFLAGELLAR TRANSPORT PROTEIN 172 HOMOLOG"/>
    <property type="match status" value="1"/>
</dbReference>
<keyword evidence="5" id="KW-0802">TPR repeat</keyword>
<sequence length="1758" mass="202465">MQIKFLKQISEPVNGEAQVSTICFSPNGQKLAMCIDRVIQLYDDLGELRDRFATKPIDSKYGRQSYVVTSMDFSPDNAMLAIAQSDNIVFVYKIGHDWGEKKSIVAKFVQNSNVTTLIWLPDGQIIFGLADGKLRSGNVKKNKSQTLFTAEQYTISLTANITKKAILSGHADGSICRFIIEDEGTGDKSGLVVRHSCPPGAIVWTPHGIIVGGCDRRIVIYNKDGKVLQQFDYSREANEREFSAGICNPTGQEVVFGSYDHIRLFSYQPRKGLFEEGPMKEIKNMYTVTSMSWRLDGSRFAIANLTGGTFLFNCSLKKQSIKGKYEINFVSLSQVLIENKSTQKRMDLVSKNGFEIVDVKILGKDRYAVGYTAHTLLLLDLDDDKQQRRCEVHWQSNGDEKFSFENENVCMIFCNGELTLIEYTGQRGILCTVRTEFLNPNLISVRIEERHMYGNKKMAYLLDSRTIAIIDLMSVSGGSLIGQIQHDSNINWLALNETSKYLLFRDKNLKLYLYNLSTSNKLCILNFCVYAQWIPDSDVVVGQSQDNLSIWYNIEHPETCDIKPIKGDVQEIIKQKNKTVVKLNDNGIQSQIELDSNKVEFNTAINDNDFRRAVAYLDACTSGTNDTNSETTNTLWETLAHLSYEKQEYLISERAYTATRQMAKARYLHMINQMAREKKNGYDNYEVRAKLAIFEKNLKTAESIYLENSDVDKAIDMYRTLHHWDEAIYVAERKHHPQADELKQIYYKWLKDTKQIARAADWKLKQHDYDEAISLYLSTNLPSKAAQIVMQNPTMMRDVDLITRIALGLVKIDMYELAGDLYEHVHEDSKALECYKAGKCFRKAVKLARKTSPGDVVKLEALWGDYLYEQMQFMEAITHFIEAGENMKAVRAAINGRQWPRALEILEQQDNDENAACYKQLAQHFAQMQEYEKAERCYVKASSPGECVEMYNRSGKWDQAYRIATKYMKKEEVAKLYSNQAKELEQKGRYKDAEKLYIIINDNSSAILMYKRIKNYEGLLRLVKQYYPDKLKETELNIAKELEQEKRFKEAEVHYVQCGEWKAAANMYRLLDQWDDAYRIARQHGGPVPAQQVAFFWAKKLGGEAGVKLLNKLGHAEQGLELACEQRIFEFAFDIARILLKEKIPEVHYKYALYLEDEHQYHEAEQEFIKAKRPRDAVLMYVQNKDWDKAQRIAQQYDKSLLNDVLIGQAKESFDRNDFPKAESFLLQAQRADLAIKLYKENGMWQDAIRVCQEYAPNKLDELREEFGKRVNDKSTGYGNDGLLEQAIKCESNGEYPRAVELYLRLTPQHDIPKETLIKAYLKASDIARKFLPENRAQQVVRTIGPRLIQLGNPNVAAEQFLQSDLYKEAVDAFVAAKQWEKAKKVAIEIDPALARYVDEEYKKHLMKHGNPTDIASIDAQAALDMYVEKNQWDECFHEAQKHGPLVLHSYIAKYAAHMIQSNRPELVANVYKKYGAIAIPQNFRIYKALFYRMLRVDSLKHENYPKWADIRDVLYDVFENMQTSTGSSSNVQREIDEQRPAFEILLWISHFYSMRCACSEHDQLDVITAKLTISLLRHSDIIPTDKAFYEAGIMCKKVQWDNMSMMFLNRYLDIVDAIEEHNLDMLATSEFVDTDIPYEIELPEQTFLPPEQHEKVKEYVLSVSMKQAIKPSLRKDSRNCVEFALTNPESGTRNSPCIITGYPVLDDSISFEKYNLMANKEDWNKFILTAKSIRHESLQDCVRFIGKWTGSVPNVSL</sequence>
<comment type="caution">
    <text evidence="10">The sequence shown here is derived from an EMBL/GenBank/DDBJ whole genome shotgun (WGS) entry which is preliminary data.</text>
</comment>
<keyword evidence="4" id="KW-0677">Repeat</keyword>
<dbReference type="OrthoDB" id="2186662at2759"/>
<keyword evidence="12" id="KW-1185">Reference proteome</keyword>
<keyword evidence="3" id="KW-0853">WD repeat</keyword>
<dbReference type="Gene3D" id="1.25.40.10">
    <property type="entry name" value="Tetratricopeptide repeat domain"/>
    <property type="match status" value="1"/>
</dbReference>
<proteinExistence type="inferred from homology"/>
<dbReference type="Proteomes" id="UP000681722">
    <property type="component" value="Unassembled WGS sequence"/>
</dbReference>
<evidence type="ECO:0000256" key="5">
    <source>
        <dbReference type="ARBA" id="ARBA00022803"/>
    </source>
</evidence>
<evidence type="ECO:0000256" key="7">
    <source>
        <dbReference type="ARBA" id="ARBA00023273"/>
    </source>
</evidence>
<keyword evidence="2" id="KW-0217">Developmental protein</keyword>
<comment type="similarity">
    <text evidence="8">Belongs to the IFT172 family.</text>
</comment>
<dbReference type="Pfam" id="PF23387">
    <property type="entry name" value="TPR_IFT80_172"/>
    <property type="match status" value="1"/>
</dbReference>
<dbReference type="InterPro" id="IPR015943">
    <property type="entry name" value="WD40/YVTN_repeat-like_dom_sf"/>
</dbReference>
<dbReference type="GO" id="GO:0005930">
    <property type="term" value="C:axoneme"/>
    <property type="evidence" value="ECO:0007669"/>
    <property type="project" value="TreeGrafter"/>
</dbReference>
<dbReference type="InterPro" id="IPR036322">
    <property type="entry name" value="WD40_repeat_dom_sf"/>
</dbReference>
<dbReference type="Pfam" id="PF00400">
    <property type="entry name" value="WD40"/>
    <property type="match status" value="1"/>
</dbReference>
<dbReference type="Gene3D" id="1.25.40.470">
    <property type="match status" value="3"/>
</dbReference>
<keyword evidence="7" id="KW-0966">Cell projection</keyword>
<dbReference type="EMBL" id="CAJNOQ010002300">
    <property type="protein sequence ID" value="CAF0950446.1"/>
    <property type="molecule type" value="Genomic_DNA"/>
</dbReference>
<keyword evidence="6" id="KW-0969">Cilium</keyword>
<dbReference type="GO" id="GO:0030992">
    <property type="term" value="C:intraciliary transport particle B"/>
    <property type="evidence" value="ECO:0007669"/>
    <property type="project" value="TreeGrafter"/>
</dbReference>
<feature type="domain" description="IFT80/172/WDR35 TPR" evidence="9">
    <location>
        <begin position="635"/>
        <end position="755"/>
    </location>
</feature>
<comment type="subcellular location">
    <subcellularLocation>
        <location evidence="1">Cell projection</location>
        <location evidence="1">Cilium</location>
    </subcellularLocation>
</comment>
<dbReference type="Gene3D" id="2.130.10.10">
    <property type="entry name" value="YVTN repeat-like/Quinoprotein amine dehydrogenase"/>
    <property type="match status" value="2"/>
</dbReference>
<evidence type="ECO:0000259" key="9">
    <source>
        <dbReference type="Pfam" id="PF23387"/>
    </source>
</evidence>
<protein>
    <recommendedName>
        <fullName evidence="9">IFT80/172/WDR35 TPR domain-containing protein</fullName>
    </recommendedName>
</protein>
<evidence type="ECO:0000256" key="1">
    <source>
        <dbReference type="ARBA" id="ARBA00004138"/>
    </source>
</evidence>
<dbReference type="InterPro" id="IPR056157">
    <property type="entry name" value="TPR_IFT80_172_dom"/>
</dbReference>
<dbReference type="Proteomes" id="UP000663829">
    <property type="component" value="Unassembled WGS sequence"/>
</dbReference>
<dbReference type="InterPro" id="IPR011990">
    <property type="entry name" value="TPR-like_helical_dom_sf"/>
</dbReference>
<dbReference type="SUPFAM" id="SSF48452">
    <property type="entry name" value="TPR-like"/>
    <property type="match status" value="1"/>
</dbReference>
<dbReference type="EMBL" id="CAJOBC010002299">
    <property type="protein sequence ID" value="CAF3726140.1"/>
    <property type="molecule type" value="Genomic_DNA"/>
</dbReference>
<evidence type="ECO:0000313" key="11">
    <source>
        <dbReference type="EMBL" id="CAF3726140.1"/>
    </source>
</evidence>
<dbReference type="SUPFAM" id="SSF82171">
    <property type="entry name" value="DPP6 N-terminal domain-like"/>
    <property type="match status" value="1"/>
</dbReference>
<accession>A0A814D7E1</accession>
<dbReference type="InterPro" id="IPR016024">
    <property type="entry name" value="ARM-type_fold"/>
</dbReference>
<evidence type="ECO:0000256" key="8">
    <source>
        <dbReference type="ARBA" id="ARBA00038130"/>
    </source>
</evidence>
<dbReference type="PANTHER" id="PTHR15722">
    <property type="entry name" value="IFT140/172-RELATED"/>
    <property type="match status" value="1"/>
</dbReference>
<dbReference type="InterPro" id="IPR001680">
    <property type="entry name" value="WD40_rpt"/>
</dbReference>
<evidence type="ECO:0000256" key="3">
    <source>
        <dbReference type="ARBA" id="ARBA00022574"/>
    </source>
</evidence>
<evidence type="ECO:0000256" key="6">
    <source>
        <dbReference type="ARBA" id="ARBA00023069"/>
    </source>
</evidence>